<evidence type="ECO:0000313" key="5">
    <source>
        <dbReference type="Proteomes" id="UP000198867"/>
    </source>
</evidence>
<keyword evidence="2" id="KW-0804">Transcription</keyword>
<feature type="domain" description="HTH deoR-type" evidence="3">
    <location>
        <begin position="9"/>
        <end position="64"/>
    </location>
</feature>
<dbReference type="Pfam" id="PF08220">
    <property type="entry name" value="HTH_DeoR"/>
    <property type="match status" value="1"/>
</dbReference>
<dbReference type="EMBL" id="FOVM01000001">
    <property type="protein sequence ID" value="SFN36215.1"/>
    <property type="molecule type" value="Genomic_DNA"/>
</dbReference>
<dbReference type="InterPro" id="IPR001034">
    <property type="entry name" value="DeoR_HTH"/>
</dbReference>
<dbReference type="PROSITE" id="PS51000">
    <property type="entry name" value="HTH_DEOR_2"/>
    <property type="match status" value="1"/>
</dbReference>
<dbReference type="Proteomes" id="UP000198867">
    <property type="component" value="Unassembled WGS sequence"/>
</dbReference>
<dbReference type="SUPFAM" id="SSF100950">
    <property type="entry name" value="NagB/RpiA/CoA transferase-like"/>
    <property type="match status" value="1"/>
</dbReference>
<accession>A0A1I4YDU9</accession>
<keyword evidence="5" id="KW-1185">Reference proteome</keyword>
<dbReference type="Gene3D" id="3.40.50.1360">
    <property type="match status" value="1"/>
</dbReference>
<dbReference type="InterPro" id="IPR036390">
    <property type="entry name" value="WH_DNA-bd_sf"/>
</dbReference>
<proteinExistence type="predicted"/>
<dbReference type="InterPro" id="IPR014036">
    <property type="entry name" value="DeoR-like_C"/>
</dbReference>
<dbReference type="InterPro" id="IPR050313">
    <property type="entry name" value="Carb_Metab_HTH_regulators"/>
</dbReference>
<keyword evidence="1" id="KW-0805">Transcription regulation</keyword>
<evidence type="ECO:0000313" key="4">
    <source>
        <dbReference type="EMBL" id="SFN36215.1"/>
    </source>
</evidence>
<dbReference type="GO" id="GO:0003700">
    <property type="term" value="F:DNA-binding transcription factor activity"/>
    <property type="evidence" value="ECO:0007669"/>
    <property type="project" value="InterPro"/>
</dbReference>
<dbReference type="AlphaFoldDB" id="A0A1I4YDU9"/>
<dbReference type="RefSeq" id="WP_090707954.1">
    <property type="nucleotide sequence ID" value="NZ_FOVM01000001.1"/>
</dbReference>
<gene>
    <name evidence="4" type="ORF">SAMN05216219_0152</name>
</gene>
<dbReference type="Pfam" id="PF00455">
    <property type="entry name" value="DeoRC"/>
    <property type="match status" value="1"/>
</dbReference>
<dbReference type="PANTHER" id="PTHR30363:SF44">
    <property type="entry name" value="AGA OPERON TRANSCRIPTIONAL REPRESSOR-RELATED"/>
    <property type="match status" value="1"/>
</dbReference>
<name>A0A1I4YDU9_9MICO</name>
<protein>
    <submittedName>
        <fullName evidence="4">Transcriptional regulator, DeoR family</fullName>
    </submittedName>
</protein>
<evidence type="ECO:0000256" key="1">
    <source>
        <dbReference type="ARBA" id="ARBA00023015"/>
    </source>
</evidence>
<dbReference type="OrthoDB" id="7688673at2"/>
<reference evidence="5" key="1">
    <citation type="submission" date="2016-10" db="EMBL/GenBank/DDBJ databases">
        <authorList>
            <person name="Varghese N."/>
            <person name="Submissions S."/>
        </authorList>
    </citation>
    <scope>NUCLEOTIDE SEQUENCE [LARGE SCALE GENOMIC DNA]</scope>
    <source>
        <strain evidence="5">CGMCC 1.11101</strain>
    </source>
</reference>
<dbReference type="SMART" id="SM00420">
    <property type="entry name" value="HTH_DEOR"/>
    <property type="match status" value="1"/>
</dbReference>
<evidence type="ECO:0000259" key="3">
    <source>
        <dbReference type="PROSITE" id="PS51000"/>
    </source>
</evidence>
<dbReference type="InterPro" id="IPR037171">
    <property type="entry name" value="NagB/RpiA_transferase-like"/>
</dbReference>
<dbReference type="PANTHER" id="PTHR30363">
    <property type="entry name" value="HTH-TYPE TRANSCRIPTIONAL REGULATOR SRLR-RELATED"/>
    <property type="match status" value="1"/>
</dbReference>
<organism evidence="4 5">
    <name type="scientific">Mycetocola miduiensis</name>
    <dbReference type="NCBI Taxonomy" id="995034"/>
    <lineage>
        <taxon>Bacteria</taxon>
        <taxon>Bacillati</taxon>
        <taxon>Actinomycetota</taxon>
        <taxon>Actinomycetes</taxon>
        <taxon>Micrococcales</taxon>
        <taxon>Microbacteriaceae</taxon>
        <taxon>Mycetocola</taxon>
    </lineage>
</organism>
<sequence>MALRSTLSAEARRAGLLEDARTSGGVDLVDAATRYDVHPMTIRRDFEFLERDGHVRRVRGGVVTVDDDPFAMRQVRNLRAKQVIAAKVLPLIPSGGAIGLDASTTVCALAEMLPADRAITAVTNGLVAFDALSRKSAVQAYLTGGEREELNLSLVGHLTQQAFDTFHLDCSIISAMGVHARSGTSESTLAQAAVKDAMARAADRVILAVDASKLEFHSHVHALALERVTTLVTDLDPENGRLDPYRRLVPEIR</sequence>
<dbReference type="SUPFAM" id="SSF46785">
    <property type="entry name" value="Winged helix' DNA-binding domain"/>
    <property type="match status" value="1"/>
</dbReference>
<dbReference type="SMART" id="SM01134">
    <property type="entry name" value="DeoRC"/>
    <property type="match status" value="1"/>
</dbReference>
<evidence type="ECO:0000256" key="2">
    <source>
        <dbReference type="ARBA" id="ARBA00023163"/>
    </source>
</evidence>
<dbReference type="STRING" id="995034.SAMN05216219_0152"/>